<dbReference type="EMBL" id="BMED01000001">
    <property type="protein sequence ID" value="GGC62200.1"/>
    <property type="molecule type" value="Genomic_DNA"/>
</dbReference>
<name>A0A916U708_9BURK</name>
<sequence length="68" mass="7552">MQNATSLWPDKSNFGNVFASTAGNGRLKQVREIKTSKPGISARVVEFHHKYLDVPYVEHRKPAAVAAE</sequence>
<reference evidence="1" key="2">
    <citation type="submission" date="2020-09" db="EMBL/GenBank/DDBJ databases">
        <authorList>
            <person name="Sun Q."/>
            <person name="Zhou Y."/>
        </authorList>
    </citation>
    <scope>NUCLEOTIDE SEQUENCE</scope>
    <source>
        <strain evidence="1">CGMCC 1.10998</strain>
    </source>
</reference>
<evidence type="ECO:0000313" key="1">
    <source>
        <dbReference type="EMBL" id="GGC62200.1"/>
    </source>
</evidence>
<dbReference type="RefSeq" id="WP_188564517.1">
    <property type="nucleotide sequence ID" value="NZ_BMED01000001.1"/>
</dbReference>
<organism evidence="1 2">
    <name type="scientific">Undibacterium terreum</name>
    <dbReference type="NCBI Taxonomy" id="1224302"/>
    <lineage>
        <taxon>Bacteria</taxon>
        <taxon>Pseudomonadati</taxon>
        <taxon>Pseudomonadota</taxon>
        <taxon>Betaproteobacteria</taxon>
        <taxon>Burkholderiales</taxon>
        <taxon>Oxalobacteraceae</taxon>
        <taxon>Undibacterium</taxon>
    </lineage>
</organism>
<proteinExistence type="predicted"/>
<evidence type="ECO:0000313" key="2">
    <source>
        <dbReference type="Proteomes" id="UP000637423"/>
    </source>
</evidence>
<comment type="caution">
    <text evidence="1">The sequence shown here is derived from an EMBL/GenBank/DDBJ whole genome shotgun (WGS) entry which is preliminary data.</text>
</comment>
<reference evidence="1" key="1">
    <citation type="journal article" date="2014" name="Int. J. Syst. Evol. Microbiol.">
        <title>Complete genome sequence of Corynebacterium casei LMG S-19264T (=DSM 44701T), isolated from a smear-ripened cheese.</title>
        <authorList>
            <consortium name="US DOE Joint Genome Institute (JGI-PGF)"/>
            <person name="Walter F."/>
            <person name="Albersmeier A."/>
            <person name="Kalinowski J."/>
            <person name="Ruckert C."/>
        </authorList>
    </citation>
    <scope>NUCLEOTIDE SEQUENCE</scope>
    <source>
        <strain evidence="1">CGMCC 1.10998</strain>
    </source>
</reference>
<accession>A0A916U708</accession>
<dbReference type="Proteomes" id="UP000637423">
    <property type="component" value="Unassembled WGS sequence"/>
</dbReference>
<keyword evidence="2" id="KW-1185">Reference proteome</keyword>
<gene>
    <name evidence="1" type="ORF">GCM10011396_06330</name>
</gene>
<protein>
    <submittedName>
        <fullName evidence="1">Uncharacterized protein</fullName>
    </submittedName>
</protein>
<dbReference type="AlphaFoldDB" id="A0A916U708"/>